<keyword evidence="3" id="KW-1185">Reference proteome</keyword>
<dbReference type="InterPro" id="IPR036249">
    <property type="entry name" value="Thioredoxin-like_sf"/>
</dbReference>
<name>A0A411BKL1_9CAUD</name>
<protein>
    <recommendedName>
        <fullName evidence="1">Thioredoxin-like fold domain-containing protein</fullName>
    </recommendedName>
</protein>
<dbReference type="InterPro" id="IPR012336">
    <property type="entry name" value="Thioredoxin-like_fold"/>
</dbReference>
<proteinExistence type="predicted"/>
<evidence type="ECO:0000259" key="1">
    <source>
        <dbReference type="Pfam" id="PF13192"/>
    </source>
</evidence>
<organism evidence="2 3">
    <name type="scientific">Vibrio phage VspSw_1</name>
    <dbReference type="NCBI Taxonomy" id="2484249"/>
    <lineage>
        <taxon>Viruses</taxon>
        <taxon>Duplodnaviria</taxon>
        <taxon>Heunggongvirae</taxon>
        <taxon>Uroviricota</taxon>
        <taxon>Caudoviricetes</taxon>
        <taxon>Demerecviridae</taxon>
        <taxon>Pogseptimavirus</taxon>
        <taxon>Pogseptimavirus VspSw1</taxon>
    </lineage>
</organism>
<dbReference type="EMBL" id="MH925094">
    <property type="protein sequence ID" value="QAY02143.1"/>
    <property type="molecule type" value="Genomic_DNA"/>
</dbReference>
<accession>A0A411BKL1</accession>
<dbReference type="Proteomes" id="UP000290327">
    <property type="component" value="Segment"/>
</dbReference>
<dbReference type="Gene3D" id="3.40.30.10">
    <property type="entry name" value="Glutaredoxin"/>
    <property type="match status" value="1"/>
</dbReference>
<dbReference type="SUPFAM" id="SSF52833">
    <property type="entry name" value="Thioredoxin-like"/>
    <property type="match status" value="1"/>
</dbReference>
<gene>
    <name evidence="2" type="ORF">VspSw1_70</name>
</gene>
<evidence type="ECO:0000313" key="2">
    <source>
        <dbReference type="EMBL" id="QAY02143.1"/>
    </source>
</evidence>
<feature type="domain" description="Thioredoxin-like fold" evidence="1">
    <location>
        <begin position="1"/>
        <end position="57"/>
    </location>
</feature>
<reference evidence="2 3" key="1">
    <citation type="submission" date="2018-09" db="EMBL/GenBank/DDBJ databases">
        <title>Characterization and complete genomic analysis of VspSw_1.</title>
        <authorList>
            <person name="Chen L."/>
        </authorList>
    </citation>
    <scope>NUCLEOTIDE SEQUENCE [LARGE SCALE GENOMIC DNA]</scope>
</reference>
<sequence length="88" mass="9597">MKIYLFSSNGCYPCEKAQDVVSKILKENPLIDIIKVTRPDPLFASYGVVMVPTLLIDPGDKPGAALVGVSNITKVEVEGLLRDFGFLQ</sequence>
<evidence type="ECO:0000313" key="3">
    <source>
        <dbReference type="Proteomes" id="UP000290327"/>
    </source>
</evidence>
<dbReference type="Pfam" id="PF13192">
    <property type="entry name" value="Thioredoxin_3"/>
    <property type="match status" value="1"/>
</dbReference>